<organism evidence="1 2">
    <name type="scientific">Sedimentibacter acidaminivorans</name>
    <dbReference type="NCBI Taxonomy" id="913099"/>
    <lineage>
        <taxon>Bacteria</taxon>
        <taxon>Bacillati</taxon>
        <taxon>Bacillota</taxon>
        <taxon>Tissierellia</taxon>
        <taxon>Sedimentibacter</taxon>
    </lineage>
</organism>
<sequence length="41" mass="4880">MRKAILTMNEENNKLSTWYGSKLQISDIPYYGTEILTWVDR</sequence>
<comment type="caution">
    <text evidence="1">The sequence shown here is derived from an EMBL/GenBank/DDBJ whole genome shotgun (WGS) entry which is preliminary data.</text>
</comment>
<dbReference type="Proteomes" id="UP001519342">
    <property type="component" value="Unassembled WGS sequence"/>
</dbReference>
<protein>
    <submittedName>
        <fullName evidence="1">Uncharacterized protein</fullName>
    </submittedName>
</protein>
<reference evidence="1 2" key="1">
    <citation type="submission" date="2021-03" db="EMBL/GenBank/DDBJ databases">
        <title>Genomic Encyclopedia of Type Strains, Phase IV (KMG-IV): sequencing the most valuable type-strain genomes for metagenomic binning, comparative biology and taxonomic classification.</title>
        <authorList>
            <person name="Goeker M."/>
        </authorList>
    </citation>
    <scope>NUCLEOTIDE SEQUENCE [LARGE SCALE GENOMIC DNA]</scope>
    <source>
        <strain evidence="1 2">DSM 24004</strain>
    </source>
</reference>
<dbReference type="RefSeq" id="WP_280922368.1">
    <property type="nucleotide sequence ID" value="NZ_JAGGKS010000002.1"/>
</dbReference>
<evidence type="ECO:0000313" key="1">
    <source>
        <dbReference type="EMBL" id="MBP1925134.1"/>
    </source>
</evidence>
<name>A0ABS4GBT6_9FIRM</name>
<proteinExistence type="predicted"/>
<dbReference type="EMBL" id="JAGGKS010000002">
    <property type="protein sequence ID" value="MBP1925134.1"/>
    <property type="molecule type" value="Genomic_DNA"/>
</dbReference>
<accession>A0ABS4GBT6</accession>
<evidence type="ECO:0000313" key="2">
    <source>
        <dbReference type="Proteomes" id="UP001519342"/>
    </source>
</evidence>
<keyword evidence="2" id="KW-1185">Reference proteome</keyword>
<gene>
    <name evidence="1" type="ORF">J2Z76_000991</name>
</gene>